<dbReference type="InterPro" id="IPR015424">
    <property type="entry name" value="PyrdxlP-dep_Trfase"/>
</dbReference>
<keyword evidence="1" id="KW-0663">Pyridoxal phosphate</keyword>
<dbReference type="GO" id="GO:0030170">
    <property type="term" value="F:pyridoxal phosphate binding"/>
    <property type="evidence" value="ECO:0007669"/>
    <property type="project" value="TreeGrafter"/>
</dbReference>
<dbReference type="OrthoDB" id="10355at2157"/>
<keyword evidence="2" id="KW-0032">Aminotransferase</keyword>
<accession>A0A6B9FEH8</accession>
<organism evidence="2 3">
    <name type="scientific">Haloplanus rallus</name>
    <dbReference type="NCBI Taxonomy" id="1816183"/>
    <lineage>
        <taxon>Archaea</taxon>
        <taxon>Methanobacteriati</taxon>
        <taxon>Methanobacteriota</taxon>
        <taxon>Stenosarchaea group</taxon>
        <taxon>Halobacteria</taxon>
        <taxon>Halobacteriales</taxon>
        <taxon>Haloferacaceae</taxon>
        <taxon>Haloplanus</taxon>
    </lineage>
</organism>
<comment type="similarity">
    <text evidence="1">Belongs to the DegT/DnrJ/EryC1 family.</text>
</comment>
<dbReference type="EMBL" id="CP034345">
    <property type="protein sequence ID" value="QGX94819.1"/>
    <property type="molecule type" value="Genomic_DNA"/>
</dbReference>
<dbReference type="CDD" id="cd00616">
    <property type="entry name" value="AHBA_syn"/>
    <property type="match status" value="1"/>
</dbReference>
<dbReference type="Proteomes" id="UP000428325">
    <property type="component" value="Chromosome"/>
</dbReference>
<dbReference type="GO" id="GO:0000271">
    <property type="term" value="P:polysaccharide biosynthetic process"/>
    <property type="evidence" value="ECO:0007669"/>
    <property type="project" value="TreeGrafter"/>
</dbReference>
<dbReference type="GO" id="GO:0008483">
    <property type="term" value="F:transaminase activity"/>
    <property type="evidence" value="ECO:0007669"/>
    <property type="project" value="UniProtKB-KW"/>
</dbReference>
<keyword evidence="3" id="KW-1185">Reference proteome</keyword>
<dbReference type="SUPFAM" id="SSF53383">
    <property type="entry name" value="PLP-dependent transferases"/>
    <property type="match status" value="1"/>
</dbReference>
<dbReference type="Gene3D" id="3.40.640.10">
    <property type="entry name" value="Type I PLP-dependent aspartate aminotransferase-like (Major domain)"/>
    <property type="match status" value="1"/>
</dbReference>
<evidence type="ECO:0000313" key="2">
    <source>
        <dbReference type="EMBL" id="QGX94819.1"/>
    </source>
</evidence>
<protein>
    <submittedName>
        <fullName evidence="2">DegT/DnrJ/EryC1/StrS family aminotransferase</fullName>
    </submittedName>
</protein>
<gene>
    <name evidence="2" type="ORF">EI982_08445</name>
</gene>
<dbReference type="PANTHER" id="PTHR30244">
    <property type="entry name" value="TRANSAMINASE"/>
    <property type="match status" value="1"/>
</dbReference>
<evidence type="ECO:0000256" key="1">
    <source>
        <dbReference type="RuleBase" id="RU004508"/>
    </source>
</evidence>
<dbReference type="InterPro" id="IPR015422">
    <property type="entry name" value="PyrdxlP-dep_Trfase_small"/>
</dbReference>
<dbReference type="Gene3D" id="3.90.1150.10">
    <property type="entry name" value="Aspartate Aminotransferase, domain 1"/>
    <property type="match status" value="1"/>
</dbReference>
<dbReference type="InterPro" id="IPR015421">
    <property type="entry name" value="PyrdxlP-dep_Trfase_major"/>
</dbReference>
<dbReference type="RefSeq" id="WP_157689277.1">
    <property type="nucleotide sequence ID" value="NZ_CP034345.1"/>
</dbReference>
<dbReference type="PANTHER" id="PTHR30244:SF34">
    <property type="entry name" value="DTDP-4-AMINO-4,6-DIDEOXYGALACTOSE TRANSAMINASE"/>
    <property type="match status" value="1"/>
</dbReference>
<dbReference type="PIRSF" id="PIRSF000390">
    <property type="entry name" value="PLP_StrS"/>
    <property type="match status" value="1"/>
</dbReference>
<dbReference type="AlphaFoldDB" id="A0A6B9FEH8"/>
<dbReference type="Pfam" id="PF01041">
    <property type="entry name" value="DegT_DnrJ_EryC1"/>
    <property type="match status" value="1"/>
</dbReference>
<dbReference type="KEGG" id="hra:EI982_08445"/>
<name>A0A6B9FEH8_9EURY</name>
<sequence>MADEVPFVDITIDEEMISEAETVLKSGRLVKGPECKALENSFANLSSTDYAVGVSNGTAALLLSMKALNIGEGDHVFVPGHTYFATVSPVLELGAEPVFVDIDPDRYTMDPDQLNKAITRVENPKAVVVTHMHGQPAEIDSILEIADEYELAVIEDAAQAHGATYNGQPVGSFGDLGCFSFYPTKNMTVGGDGGMITTNNPEFTTEIRAFRNHGRNENGKHTYLGLNHRLDEIKAAVGQKQLKHLPDWTQARRDAASQYDEKLRNVEEISTPEKYDQSTHVYHHYPILVPANDREEFRAHLDEHGIGTGIHYEYAVYQHKAVRDRVGTTSLPISEEICSRTVSLPMHPQLSEEDIRYVCKNVKGYFQ</sequence>
<keyword evidence="2" id="KW-0808">Transferase</keyword>
<proteinExistence type="inferred from homology"/>
<evidence type="ECO:0000313" key="3">
    <source>
        <dbReference type="Proteomes" id="UP000428325"/>
    </source>
</evidence>
<dbReference type="InterPro" id="IPR000653">
    <property type="entry name" value="DegT/StrS_aminotransferase"/>
</dbReference>
<reference evidence="2 3" key="1">
    <citation type="submission" date="2018-12" db="EMBL/GenBank/DDBJ databases">
        <title>Complete genome sequence of Haloplanus rallus MBLA0036.</title>
        <authorList>
            <person name="Nam Y.-d."/>
            <person name="Kang J."/>
            <person name="Chung W.-H."/>
            <person name="Park Y.S."/>
        </authorList>
    </citation>
    <scope>NUCLEOTIDE SEQUENCE [LARGE SCALE GENOMIC DNA]</scope>
    <source>
        <strain evidence="2 3">MBLA0036</strain>
    </source>
</reference>
<dbReference type="GeneID" id="43369560"/>